<evidence type="ECO:0000313" key="9">
    <source>
        <dbReference type="EMBL" id="KAL0241905.1"/>
    </source>
</evidence>
<feature type="region of interest" description="Disordered" evidence="7">
    <location>
        <begin position="76"/>
        <end position="167"/>
    </location>
</feature>
<keyword evidence="4" id="KW-0235">DNA replication</keyword>
<keyword evidence="5" id="KW-0238">DNA-binding</keyword>
<evidence type="ECO:0000256" key="5">
    <source>
        <dbReference type="ARBA" id="ARBA00023125"/>
    </source>
</evidence>
<dbReference type="InterPro" id="IPR041664">
    <property type="entry name" value="AAA_16"/>
</dbReference>
<feature type="compositionally biased region" description="Acidic residues" evidence="7">
    <location>
        <begin position="456"/>
        <end position="470"/>
    </location>
</feature>
<dbReference type="SUPFAM" id="SSF52540">
    <property type="entry name" value="P-loop containing nucleoside triphosphate hydrolases"/>
    <property type="match status" value="1"/>
</dbReference>
<reference evidence="9" key="2">
    <citation type="submission" date="2024-01" db="EMBL/GenBank/DDBJ databases">
        <title>Comparative genomics of Cryptococcus and Kwoniella reveals pathogenesis evolution and contrasting modes of karyotype evolution via chromosome fusion or intercentromeric recombination.</title>
        <authorList>
            <person name="Coelho M.A."/>
            <person name="David-Palma M."/>
            <person name="Shea T."/>
            <person name="Bowers K."/>
            <person name="Mcginley-Smith S."/>
            <person name="Mohammad A.W."/>
            <person name="Gnirke A."/>
            <person name="Yurkov A.M."/>
            <person name="Nowrousian M."/>
            <person name="Sun S."/>
            <person name="Cuomo C.A."/>
            <person name="Heitman J."/>
        </authorList>
    </citation>
    <scope>NUCLEOTIDE SEQUENCE</scope>
    <source>
        <strain evidence="9">IND107</strain>
    </source>
</reference>
<evidence type="ECO:0000256" key="4">
    <source>
        <dbReference type="ARBA" id="ARBA00022705"/>
    </source>
</evidence>
<dbReference type="EMBL" id="ATAM02000012">
    <property type="protein sequence ID" value="KAL0241905.1"/>
    <property type="molecule type" value="Genomic_DNA"/>
</dbReference>
<comment type="subcellular location">
    <subcellularLocation>
        <location evidence="1">Nucleus</location>
    </subcellularLocation>
</comment>
<feature type="region of interest" description="Disordered" evidence="7">
    <location>
        <begin position="1"/>
        <end position="54"/>
    </location>
</feature>
<comment type="similarity">
    <text evidence="2">Belongs to the ORC4 family.</text>
</comment>
<feature type="compositionally biased region" description="Low complexity" evidence="7">
    <location>
        <begin position="153"/>
        <end position="167"/>
    </location>
</feature>
<evidence type="ECO:0000256" key="6">
    <source>
        <dbReference type="ARBA" id="ARBA00023242"/>
    </source>
</evidence>
<keyword evidence="6" id="KW-0539">Nucleus</keyword>
<evidence type="ECO:0000256" key="7">
    <source>
        <dbReference type="SAM" id="MobiDB-lite"/>
    </source>
</evidence>
<name>A0ABR3BJC6_9TREE</name>
<dbReference type="PANTHER" id="PTHR12087">
    <property type="entry name" value="ORIGIN RECOGNITION COMPLEX SUBUNIT 4"/>
    <property type="match status" value="1"/>
</dbReference>
<dbReference type="Gene3D" id="3.40.50.300">
    <property type="entry name" value="P-loop containing nucleotide triphosphate hydrolases"/>
    <property type="match status" value="1"/>
</dbReference>
<protein>
    <recommendedName>
        <fullName evidence="3">Origin recognition complex subunit 4</fullName>
    </recommendedName>
</protein>
<evidence type="ECO:0000313" key="10">
    <source>
        <dbReference type="Proteomes" id="UP000054399"/>
    </source>
</evidence>
<dbReference type="InterPro" id="IPR003593">
    <property type="entry name" value="AAA+_ATPase"/>
</dbReference>
<evidence type="ECO:0000256" key="3">
    <source>
        <dbReference type="ARBA" id="ARBA00019083"/>
    </source>
</evidence>
<keyword evidence="10" id="KW-1185">Reference proteome</keyword>
<dbReference type="InterPro" id="IPR016527">
    <property type="entry name" value="ORC4"/>
</dbReference>
<dbReference type="PANTHER" id="PTHR12087:SF0">
    <property type="entry name" value="ORIGIN RECOGNITION COMPLEX SUBUNIT 4"/>
    <property type="match status" value="1"/>
</dbReference>
<reference evidence="9" key="1">
    <citation type="submission" date="2015-01" db="EMBL/GenBank/DDBJ databases">
        <authorList>
            <consortium name="The Broad Institute Genomics Platform"/>
            <person name="Cuomo C."/>
            <person name="Litvintseva A."/>
            <person name="Chen Y."/>
            <person name="Heitman J."/>
            <person name="Sun S."/>
            <person name="Springer D."/>
            <person name="Dromer F."/>
            <person name="Young S."/>
            <person name="Zeng Q."/>
            <person name="Gargeya S."/>
            <person name="Abouelleil A."/>
            <person name="Alvarado L."/>
            <person name="Chapman S.B."/>
            <person name="Gainer-Dewar J."/>
            <person name="Goldberg J."/>
            <person name="Griggs A."/>
            <person name="Gujja S."/>
            <person name="Hansen M."/>
            <person name="Howarth C."/>
            <person name="Imamovic A."/>
            <person name="Larimer J."/>
            <person name="Murphy C."/>
            <person name="Naylor J."/>
            <person name="Pearson M."/>
            <person name="Priest M."/>
            <person name="Roberts A."/>
            <person name="Saif S."/>
            <person name="Shea T."/>
            <person name="Sykes S."/>
            <person name="Wortman J."/>
            <person name="Nusbaum C."/>
            <person name="Birren B."/>
        </authorList>
    </citation>
    <scope>NUCLEOTIDE SEQUENCE</scope>
    <source>
        <strain evidence="9">IND107</strain>
    </source>
</reference>
<comment type="caution">
    <text evidence="9">The sequence shown here is derived from an EMBL/GenBank/DDBJ whole genome shotgun (WGS) entry which is preliminary data.</text>
</comment>
<dbReference type="Pfam" id="PF14629">
    <property type="entry name" value="ORC4_C"/>
    <property type="match status" value="1"/>
</dbReference>
<feature type="compositionally biased region" description="Polar residues" evidence="7">
    <location>
        <begin position="90"/>
        <end position="99"/>
    </location>
</feature>
<feature type="region of interest" description="Disordered" evidence="7">
    <location>
        <begin position="449"/>
        <end position="471"/>
    </location>
</feature>
<dbReference type="RefSeq" id="XP_066611287.1">
    <property type="nucleotide sequence ID" value="XM_066760526.1"/>
</dbReference>
<organism evidence="9 10">
    <name type="scientific">Cryptococcus tetragattii IND107</name>
    <dbReference type="NCBI Taxonomy" id="1296105"/>
    <lineage>
        <taxon>Eukaryota</taxon>
        <taxon>Fungi</taxon>
        <taxon>Dikarya</taxon>
        <taxon>Basidiomycota</taxon>
        <taxon>Agaricomycotina</taxon>
        <taxon>Tremellomycetes</taxon>
        <taxon>Tremellales</taxon>
        <taxon>Cryptococcaceae</taxon>
        <taxon>Cryptococcus</taxon>
        <taxon>Cryptococcus gattii species complex</taxon>
    </lineage>
</organism>
<sequence length="822" mass="89786">MITMPKRKLSLDRSQSPDPLSMSVHGSDDDGDTSLEEQIIVKSPPPRKHAIKPTPTRLQAVVEIDVPVHRLRSGAVVSSPSRKTPVKTPVKTSAKTPVTTKKIRMASDVPSPTPNGKGKGKGETVPESGAGLTSSSLKVAINPTRSCRKPRTPARTPATKASASASKALANNTPTLASSISKPLPTPSPALLVSSARKRPRLDKFAAKTLDFDNGIFSDPDDELEQGKSGVVVSTEVFRANERLKKQREARNFTYEGEANAPRMMRSGRALAEVNKDQGDEDENMDEYGPRLEEENPLAPQAPVIPDIAVQQLLITPSEPLLPSTQAPSSPCIIIPAFQKTYLHAMLNTLTSQNISINPPPFDDEEHNETLHGVLNLMKGTVERGEGNSAIVVGPRGSGKTRTVARALNLLPCSSSTSPIIVRLSGHAQTNDKLAIREMGRQIAEVEGRKYGGEGTGEEGEDVDDDDDEGYAPTTLPSHLLALLTAPSPRAIIIILEEFDLFTEHARQALLYCLFDVVQSVKTGLTESTPRGIAVLGLTTRVDTLLLLEKRVKSRFSHRIWRVASPLASAPASNKVNGTSGTDGMDGVKEEAGWKRLVQRALVLWKTEEGEVDDEVGKWKGDWEYSVDEILRTPTIERNFDRLASLTTDVRNVYRPFIEPLIEVINGKTEYLQLDKILNNVVSQVESAGWGLQSSKLRGLPHPALGILIIAKHLAYAGREEFNFAQVEEEYMRFSRTRLVGSGKVRWPIGVLKRSFDYLQNISLLIPTTSTSSTSLNRQQPQFARVRCALAPNEIVAWFKGEGKDVLGVEMGNWGRMVGGHA</sequence>
<accession>A0ABR3BJC6</accession>
<dbReference type="GeneID" id="91992934"/>
<feature type="domain" description="AAA+ ATPase" evidence="8">
    <location>
        <begin position="386"/>
        <end position="566"/>
    </location>
</feature>
<gene>
    <name evidence="9" type="ORF">I308_106079</name>
</gene>
<dbReference type="SMART" id="SM00382">
    <property type="entry name" value="AAA"/>
    <property type="match status" value="1"/>
</dbReference>
<evidence type="ECO:0000256" key="2">
    <source>
        <dbReference type="ARBA" id="ARBA00005334"/>
    </source>
</evidence>
<proteinExistence type="inferred from homology"/>
<dbReference type="InterPro" id="IPR027417">
    <property type="entry name" value="P-loop_NTPase"/>
</dbReference>
<dbReference type="InterPro" id="IPR032705">
    <property type="entry name" value="ORC4_C"/>
</dbReference>
<dbReference type="Pfam" id="PF13191">
    <property type="entry name" value="AAA_16"/>
    <property type="match status" value="1"/>
</dbReference>
<evidence type="ECO:0000256" key="1">
    <source>
        <dbReference type="ARBA" id="ARBA00004123"/>
    </source>
</evidence>
<dbReference type="Proteomes" id="UP000054399">
    <property type="component" value="Unassembled WGS sequence"/>
</dbReference>
<evidence type="ECO:0000259" key="8">
    <source>
        <dbReference type="SMART" id="SM00382"/>
    </source>
</evidence>